<gene>
    <name evidence="7" type="ORF">NKR23_g3541</name>
</gene>
<keyword evidence="2 4" id="KW-0521">NADP</keyword>
<dbReference type="SUPFAM" id="SSF48179">
    <property type="entry name" value="6-phosphogluconate dehydrogenase C-terminal domain-like"/>
    <property type="match status" value="1"/>
</dbReference>
<evidence type="ECO:0000256" key="4">
    <source>
        <dbReference type="RuleBase" id="RU362068"/>
    </source>
</evidence>
<dbReference type="AlphaFoldDB" id="A0AA38RMJ4"/>
<evidence type="ECO:0000259" key="5">
    <source>
        <dbReference type="Pfam" id="PF02558"/>
    </source>
</evidence>
<dbReference type="Proteomes" id="UP001174694">
    <property type="component" value="Unassembled WGS sequence"/>
</dbReference>
<dbReference type="GO" id="GO:0015940">
    <property type="term" value="P:pantothenate biosynthetic process"/>
    <property type="evidence" value="ECO:0007669"/>
    <property type="project" value="InterPro"/>
</dbReference>
<accession>A0AA38RMJ4</accession>
<comment type="caution">
    <text evidence="7">The sequence shown here is derived from an EMBL/GenBank/DDBJ whole genome shotgun (WGS) entry which is preliminary data.</text>
</comment>
<keyword evidence="8" id="KW-1185">Reference proteome</keyword>
<proteinExistence type="inferred from homology"/>
<evidence type="ECO:0000256" key="2">
    <source>
        <dbReference type="ARBA" id="ARBA00022857"/>
    </source>
</evidence>
<sequence length="346" mass="38457">MNGQDVKHKVCLVGSGGVGTIASVVLEKSGRAQVTTVLRTRYAHVKERGWDIKSVDHGTLQSWRPSRVVRTVQEAAMTAAGGKEAYDFVVISTKQLPDKWSLADLITPLITPSRTAIVLIQNGLDIELPLIAAFPANSIMSAVSMIGSATTGPNQVTQIGADVLTIGPHIHDCGGRSRDDQLAKAREFVDMYNAGLRDVTTEACCMFTDDMPTARWHKLLWNSTFNTLCALMRMNVGELQASRGRETLSIPMMWEVLRIAKAAGHTLEESEIHRLAYRLPNDCEYRPSMLLDLECNRPMEIEVILGNPLARADELGVDAPNMKTVYELLKLERWRMDRDQKDQKDL</sequence>
<evidence type="ECO:0000256" key="3">
    <source>
        <dbReference type="ARBA" id="ARBA00023002"/>
    </source>
</evidence>
<evidence type="ECO:0000259" key="6">
    <source>
        <dbReference type="Pfam" id="PF08546"/>
    </source>
</evidence>
<dbReference type="InterPro" id="IPR008927">
    <property type="entry name" value="6-PGluconate_DH-like_C_sf"/>
</dbReference>
<organism evidence="7 8">
    <name type="scientific">Pleurostoma richardsiae</name>
    <dbReference type="NCBI Taxonomy" id="41990"/>
    <lineage>
        <taxon>Eukaryota</taxon>
        <taxon>Fungi</taxon>
        <taxon>Dikarya</taxon>
        <taxon>Ascomycota</taxon>
        <taxon>Pezizomycotina</taxon>
        <taxon>Sordariomycetes</taxon>
        <taxon>Sordariomycetidae</taxon>
        <taxon>Calosphaeriales</taxon>
        <taxon>Pleurostomataceae</taxon>
        <taxon>Pleurostoma</taxon>
    </lineage>
</organism>
<keyword evidence="3 4" id="KW-0560">Oxidoreductase</keyword>
<dbReference type="Gene3D" id="1.10.1040.10">
    <property type="entry name" value="N-(1-d-carboxylethyl)-l-norvaline Dehydrogenase, domain 2"/>
    <property type="match status" value="1"/>
</dbReference>
<dbReference type="InterPro" id="IPR013752">
    <property type="entry name" value="KPA_reductase"/>
</dbReference>
<feature type="domain" description="Ketopantoate reductase N-terminal" evidence="5">
    <location>
        <begin position="10"/>
        <end position="168"/>
    </location>
</feature>
<dbReference type="EC" id="1.1.1.169" evidence="4"/>
<comment type="similarity">
    <text evidence="1 4">Belongs to the ketopantoate reductase family.</text>
</comment>
<dbReference type="NCBIfam" id="TIGR00745">
    <property type="entry name" value="apbA_panE"/>
    <property type="match status" value="1"/>
</dbReference>
<dbReference type="GO" id="GO:0008677">
    <property type="term" value="F:2-dehydropantoate 2-reductase activity"/>
    <property type="evidence" value="ECO:0007669"/>
    <property type="project" value="UniProtKB-EC"/>
</dbReference>
<dbReference type="PANTHER" id="PTHR21708">
    <property type="entry name" value="PROBABLE 2-DEHYDROPANTOATE 2-REDUCTASE"/>
    <property type="match status" value="1"/>
</dbReference>
<reference evidence="7" key="1">
    <citation type="submission" date="2022-07" db="EMBL/GenBank/DDBJ databases">
        <title>Fungi with potential for degradation of polypropylene.</title>
        <authorList>
            <person name="Gostincar C."/>
        </authorList>
    </citation>
    <scope>NUCLEOTIDE SEQUENCE</scope>
    <source>
        <strain evidence="7">EXF-13308</strain>
    </source>
</reference>
<dbReference type="InterPro" id="IPR051402">
    <property type="entry name" value="KPR-Related"/>
</dbReference>
<evidence type="ECO:0000313" key="8">
    <source>
        <dbReference type="Proteomes" id="UP001174694"/>
    </source>
</evidence>
<evidence type="ECO:0000313" key="7">
    <source>
        <dbReference type="EMBL" id="KAJ9150865.1"/>
    </source>
</evidence>
<dbReference type="Gene3D" id="3.40.50.720">
    <property type="entry name" value="NAD(P)-binding Rossmann-like Domain"/>
    <property type="match status" value="1"/>
</dbReference>
<comment type="catalytic activity">
    <reaction evidence="4">
        <text>(R)-pantoate + NADP(+) = 2-dehydropantoate + NADPH + H(+)</text>
        <dbReference type="Rhea" id="RHEA:16233"/>
        <dbReference type="ChEBI" id="CHEBI:11561"/>
        <dbReference type="ChEBI" id="CHEBI:15378"/>
        <dbReference type="ChEBI" id="CHEBI:15980"/>
        <dbReference type="ChEBI" id="CHEBI:57783"/>
        <dbReference type="ChEBI" id="CHEBI:58349"/>
        <dbReference type="EC" id="1.1.1.169"/>
    </reaction>
</comment>
<dbReference type="Pfam" id="PF02558">
    <property type="entry name" value="ApbA"/>
    <property type="match status" value="1"/>
</dbReference>
<dbReference type="InterPro" id="IPR003710">
    <property type="entry name" value="ApbA"/>
</dbReference>
<dbReference type="GO" id="GO:0005737">
    <property type="term" value="C:cytoplasm"/>
    <property type="evidence" value="ECO:0007669"/>
    <property type="project" value="TreeGrafter"/>
</dbReference>
<dbReference type="InterPro" id="IPR013332">
    <property type="entry name" value="KPR_N"/>
</dbReference>
<dbReference type="InterPro" id="IPR013328">
    <property type="entry name" value="6PGD_dom2"/>
</dbReference>
<dbReference type="Pfam" id="PF08546">
    <property type="entry name" value="ApbA_C"/>
    <property type="match status" value="1"/>
</dbReference>
<name>A0AA38RMJ4_9PEZI</name>
<comment type="function">
    <text evidence="4">Catalyzes the NADPH-dependent reduction of ketopantoate into pantoic acid.</text>
</comment>
<dbReference type="EMBL" id="JANBVO010000007">
    <property type="protein sequence ID" value="KAJ9150865.1"/>
    <property type="molecule type" value="Genomic_DNA"/>
</dbReference>
<evidence type="ECO:0000256" key="1">
    <source>
        <dbReference type="ARBA" id="ARBA00007870"/>
    </source>
</evidence>
<protein>
    <recommendedName>
        <fullName evidence="4">2-dehydropantoate 2-reductase</fullName>
        <ecNumber evidence="4">1.1.1.169</ecNumber>
    </recommendedName>
    <alternativeName>
        <fullName evidence="4">Ketopantoate reductase</fullName>
    </alternativeName>
</protein>
<dbReference type="FunFam" id="1.10.1040.10:FF:000017">
    <property type="entry name" value="2-dehydropantoate 2-reductase"/>
    <property type="match status" value="1"/>
</dbReference>
<dbReference type="PANTHER" id="PTHR21708:SF30">
    <property type="entry name" value="2-DEHYDROPANTOATE 2-REDUCTASE-RELATED"/>
    <property type="match status" value="1"/>
</dbReference>
<feature type="domain" description="Ketopantoate reductase C-terminal" evidence="6">
    <location>
        <begin position="212"/>
        <end position="330"/>
    </location>
</feature>